<reference evidence="2 3" key="1">
    <citation type="submission" date="2016-09" db="EMBL/GenBank/DDBJ databases">
        <title>Extensive genetic diversity and differential bi-allelic expression allows diatom success in the polar Southern Ocean.</title>
        <authorList>
            <consortium name="DOE Joint Genome Institute"/>
            <person name="Mock T."/>
            <person name="Otillar R.P."/>
            <person name="Strauss J."/>
            <person name="Dupont C."/>
            <person name="Frickenhaus S."/>
            <person name="Maumus F."/>
            <person name="Mcmullan M."/>
            <person name="Sanges R."/>
            <person name="Schmutz J."/>
            <person name="Toseland A."/>
            <person name="Valas R."/>
            <person name="Veluchamy A."/>
            <person name="Ward B.J."/>
            <person name="Allen A."/>
            <person name="Barry K."/>
            <person name="Falciatore A."/>
            <person name="Ferrante M."/>
            <person name="Fortunato A.E."/>
            <person name="Gloeckner G."/>
            <person name="Gruber A."/>
            <person name="Hipkin R."/>
            <person name="Janech M."/>
            <person name="Kroth P."/>
            <person name="Leese F."/>
            <person name="Lindquist E."/>
            <person name="Lyon B.R."/>
            <person name="Martin J."/>
            <person name="Mayer C."/>
            <person name="Parker M."/>
            <person name="Quesneville H."/>
            <person name="Raymond J."/>
            <person name="Uhlig C."/>
            <person name="Valentin K.U."/>
            <person name="Worden A.Z."/>
            <person name="Armbrust E.V."/>
            <person name="Bowler C."/>
            <person name="Green B."/>
            <person name="Moulton V."/>
            <person name="Van Oosterhout C."/>
            <person name="Grigoriev I."/>
        </authorList>
    </citation>
    <scope>NUCLEOTIDE SEQUENCE [LARGE SCALE GENOMIC DNA]</scope>
    <source>
        <strain evidence="2 3">CCMP1102</strain>
    </source>
</reference>
<feature type="compositionally biased region" description="Polar residues" evidence="1">
    <location>
        <begin position="377"/>
        <end position="390"/>
    </location>
</feature>
<protein>
    <submittedName>
        <fullName evidence="2">Uncharacterized protein</fullName>
    </submittedName>
</protein>
<feature type="compositionally biased region" description="Basic and acidic residues" evidence="1">
    <location>
        <begin position="814"/>
        <end position="823"/>
    </location>
</feature>
<dbReference type="AlphaFoldDB" id="A0A1E7EN64"/>
<feature type="compositionally biased region" description="Polar residues" evidence="1">
    <location>
        <begin position="666"/>
        <end position="684"/>
    </location>
</feature>
<dbReference type="EMBL" id="KV784386">
    <property type="protein sequence ID" value="OEU07345.1"/>
    <property type="molecule type" value="Genomic_DNA"/>
</dbReference>
<feature type="compositionally biased region" description="Basic and acidic residues" evidence="1">
    <location>
        <begin position="8"/>
        <end position="21"/>
    </location>
</feature>
<gene>
    <name evidence="2" type="ORF">FRACYDRAFT_251150</name>
</gene>
<sequence>MVNTSFRGLDRDDKKNSNSIKIDRWKDTGAVPSNSIIQQQQQRRQRLVIDEKDANENFINVKDRLRDFKSTAIESRQDDDDGEEEDDNDDERTYTGIKDRVREIQSTKAMRDISSIASISSKCSSPLFSSNVSSHVVTNNEIFRNKWQQQQRLKNMEGLPRSKNAGTVITPPLNNNNNNNNNNGIQIPPFVVSIIDEPDGAFFSPTSTMDGGGIPTMNVQENKKDDRIDDMSSPKNGYRYGDVSLKRVENPIEDRWKKPNKSIKPQIRSISDCGAASYSRLSLSSIITNSSRNDDELTTTTMNDSKPVGAASNIGVSSALSLSSIITNSNKTNNDNETNIWSNQRRISLPAPNLGLVKQKSEKNNIPITKPRPLTHRSFSTPEFAGTTSKQVEQVKEGGTRTDAVGATWLSSSSYKSKQTASLLPPSSPTVRSNKQSDDESKYQNDFAAALNKVGPPIEEKWKLVKSCDEKMIPNFETGPIFANKKSKNTLKVVTSVRDLAKSFSTNALLSPKNEPNQGDNNSTERPSTETSEIGKIRNSLRSAAKELEWIRNSLNSPVSKMIEERNNGQTGHSEEMTFEKKNRSSEKELEMIRSLGLARAISLSHIERSVAVDGYSSVNNPLSPYTQGQFCDPVTKKNKQAFESDRSDDIPNQLARLRCWGNSKTKNFQEQSQDNSVASSSYRHSGRRYMHHDHLSFSEQEVAISSSQSSNYKSDMPSYVEGRSTSSLSSKYTADDTSELIHDELFSASSMLSDYTTDTEGDFAIYGDNRYIQITLSSGGIAEKSEPNIAMSPTLESSDSEGMSMISSVDSLSDERQYDSRNDKRKSRKALKGAKNFFFGQIKKKSMAVI</sequence>
<feature type="compositionally biased region" description="Polar residues" evidence="1">
    <location>
        <begin position="507"/>
        <end position="532"/>
    </location>
</feature>
<feature type="region of interest" description="Disordered" evidence="1">
    <location>
        <begin position="1"/>
        <end position="21"/>
    </location>
</feature>
<keyword evidence="3" id="KW-1185">Reference proteome</keyword>
<evidence type="ECO:0000313" key="2">
    <source>
        <dbReference type="EMBL" id="OEU07345.1"/>
    </source>
</evidence>
<feature type="region of interest" description="Disordered" evidence="1">
    <location>
        <begin position="507"/>
        <end position="536"/>
    </location>
</feature>
<feature type="region of interest" description="Disordered" evidence="1">
    <location>
        <begin position="72"/>
        <end position="96"/>
    </location>
</feature>
<evidence type="ECO:0000313" key="3">
    <source>
        <dbReference type="Proteomes" id="UP000095751"/>
    </source>
</evidence>
<organism evidence="2 3">
    <name type="scientific">Fragilariopsis cylindrus CCMP1102</name>
    <dbReference type="NCBI Taxonomy" id="635003"/>
    <lineage>
        <taxon>Eukaryota</taxon>
        <taxon>Sar</taxon>
        <taxon>Stramenopiles</taxon>
        <taxon>Ochrophyta</taxon>
        <taxon>Bacillariophyta</taxon>
        <taxon>Bacillariophyceae</taxon>
        <taxon>Bacillariophycidae</taxon>
        <taxon>Bacillariales</taxon>
        <taxon>Bacillariaceae</taxon>
        <taxon>Fragilariopsis</taxon>
    </lineage>
</organism>
<feature type="region of interest" description="Disordered" evidence="1">
    <location>
        <begin position="567"/>
        <end position="586"/>
    </location>
</feature>
<name>A0A1E7EN64_9STRA</name>
<evidence type="ECO:0000256" key="1">
    <source>
        <dbReference type="SAM" id="MobiDB-lite"/>
    </source>
</evidence>
<dbReference type="InParanoid" id="A0A1E7EN64"/>
<feature type="region of interest" description="Disordered" evidence="1">
    <location>
        <begin position="418"/>
        <end position="442"/>
    </location>
</feature>
<feature type="compositionally biased region" description="Low complexity" evidence="1">
    <location>
        <begin position="797"/>
        <end position="809"/>
    </location>
</feature>
<accession>A0A1E7EN64</accession>
<feature type="region of interest" description="Disordered" evidence="1">
    <location>
        <begin position="786"/>
        <end position="830"/>
    </location>
</feature>
<feature type="region of interest" description="Disordered" evidence="1">
    <location>
        <begin position="666"/>
        <end position="685"/>
    </location>
</feature>
<proteinExistence type="predicted"/>
<dbReference type="Proteomes" id="UP000095751">
    <property type="component" value="Unassembled WGS sequence"/>
</dbReference>
<feature type="region of interest" description="Disordered" evidence="1">
    <location>
        <begin position="161"/>
        <end position="182"/>
    </location>
</feature>
<feature type="compositionally biased region" description="Acidic residues" evidence="1">
    <location>
        <begin position="77"/>
        <end position="90"/>
    </location>
</feature>
<dbReference type="OrthoDB" id="57371at2759"/>
<feature type="region of interest" description="Disordered" evidence="1">
    <location>
        <begin position="366"/>
        <end position="390"/>
    </location>
</feature>
<feature type="region of interest" description="Disordered" evidence="1">
    <location>
        <begin position="709"/>
        <end position="732"/>
    </location>
</feature>
<dbReference type="KEGG" id="fcy:FRACYDRAFT_251150"/>